<feature type="compositionally biased region" description="Basic and acidic residues" evidence="1">
    <location>
        <begin position="634"/>
        <end position="645"/>
    </location>
</feature>
<feature type="domain" description="PHR" evidence="2">
    <location>
        <begin position="270"/>
        <end position="336"/>
    </location>
</feature>
<dbReference type="Gene3D" id="2.60.120.820">
    <property type="entry name" value="PHR domain"/>
    <property type="match status" value="2"/>
</dbReference>
<dbReference type="InterPro" id="IPR038648">
    <property type="entry name" value="PHR_sf"/>
</dbReference>
<keyword evidence="4" id="KW-1185">Reference proteome</keyword>
<feature type="region of interest" description="Disordered" evidence="1">
    <location>
        <begin position="634"/>
        <end position="683"/>
    </location>
</feature>
<sequence length="758" mass="85058">MSKGSLGRPRLEESARNDRSLVWYATPGRVPRLGPRHACKAVWVSASGDQTFVQVSQSLIKTDTLFSATVTANGNSIIILPNRPEHTFKCITINKADGSCNAWTGSEQVDFVNSLACLDPLYDVLWCYQPQMRVMKCYNILAFDSHKLHRCCNNEPEAFPSDTEFEYPNYGSMKRLDEFKNLQVLETTILYDEKPPENIALSNMSVLNQELAIPSTPGCFVTRMHAALHLLGCLDSLTYAHDTKLNQVECKRDSASSPVAPVKEDYLTVNRFDNHGGGWGYSGHSVEAIRFMCDTDILLGGFALFGGRGDYTAKIKLFDIGCEGGDQEGDGELMAESEEANRWYVAWACINGPSSDCGSSGQAMVINDDIGFHFKTSKKSNNGTDVNAGQIPCLLYNLMNPDHTVPIKRIEQGDPVIVLSRNISRMVTVSCFHSLITLLQWSWSTFKDIMLETNGQIPINYQKLTVMKHQKRLVYVIRACLRLVKSYINEIYPQNNKKRNSHEYMSYFEAIADVRNLIQLIMSDKTPSCNMLPRRGKNKTHRVCYVQFALELTNAILKEAHDTITACFHAFFPTPSLKWNHLCSLLFHVKDGIVPASQVRELTSTCAALCASRSLRDVLQFIVPVTQSAMNEYRKPETKITKEVSSKSATVPRSSSKPPPIPPRASNKETQKAPDPTETKSSHTEWHLLDVIPKLLDIVTIPVKKQMMTRQCGQPHDHGEIKQAERLAEYCCKLLSRIVAELTYSATNVRVSVIIFVF</sequence>
<dbReference type="GO" id="GO:0007411">
    <property type="term" value="P:axon guidance"/>
    <property type="evidence" value="ECO:0007669"/>
    <property type="project" value="TreeGrafter"/>
</dbReference>
<dbReference type="InterPro" id="IPR012983">
    <property type="entry name" value="PHR"/>
</dbReference>
<dbReference type="EMBL" id="OU893332">
    <property type="protein sequence ID" value="CAG9782003.1"/>
    <property type="molecule type" value="Genomic_DNA"/>
</dbReference>
<dbReference type="PANTHER" id="PTHR45943">
    <property type="entry name" value="E3 UBIQUITIN-PROTEIN LIGASE MYCBP2"/>
    <property type="match status" value="1"/>
</dbReference>
<dbReference type="Proteomes" id="UP001153714">
    <property type="component" value="Chromosome 1"/>
</dbReference>
<reference evidence="3" key="1">
    <citation type="submission" date="2021-12" db="EMBL/GenBank/DDBJ databases">
        <authorList>
            <person name="King R."/>
        </authorList>
    </citation>
    <scope>NUCLEOTIDE SEQUENCE</scope>
</reference>
<evidence type="ECO:0000313" key="3">
    <source>
        <dbReference type="EMBL" id="CAG9782003.1"/>
    </source>
</evidence>
<dbReference type="PANTHER" id="PTHR45943:SF1">
    <property type="entry name" value="E3 UBIQUITIN-PROTEIN LIGASE MYCBP2"/>
    <property type="match status" value="1"/>
</dbReference>
<dbReference type="GO" id="GO:0008582">
    <property type="term" value="P:regulation of synaptic assembly at neuromuscular junction"/>
    <property type="evidence" value="ECO:0007669"/>
    <property type="project" value="TreeGrafter"/>
</dbReference>
<feature type="domain" description="PHR" evidence="2">
    <location>
        <begin position="339"/>
        <end position="397"/>
    </location>
</feature>
<evidence type="ECO:0000256" key="1">
    <source>
        <dbReference type="SAM" id="MobiDB-lite"/>
    </source>
</evidence>
<evidence type="ECO:0000313" key="4">
    <source>
        <dbReference type="Proteomes" id="UP001153714"/>
    </source>
</evidence>
<reference evidence="3" key="2">
    <citation type="submission" date="2022-10" db="EMBL/GenBank/DDBJ databases">
        <authorList>
            <consortium name="ENA_rothamsted_submissions"/>
            <consortium name="culmorum"/>
            <person name="King R."/>
        </authorList>
    </citation>
    <scope>NUCLEOTIDE SEQUENCE</scope>
</reference>
<evidence type="ECO:0000259" key="2">
    <source>
        <dbReference type="Pfam" id="PF08005"/>
    </source>
</evidence>
<dbReference type="Pfam" id="PF08005">
    <property type="entry name" value="PHR"/>
    <property type="match status" value="2"/>
</dbReference>
<proteinExistence type="predicted"/>
<name>A0A9N9N0V7_9NEOP</name>
<feature type="compositionally biased region" description="Basic and acidic residues" evidence="1">
    <location>
        <begin position="666"/>
        <end position="683"/>
    </location>
</feature>
<dbReference type="AlphaFoldDB" id="A0A9N9N0V7"/>
<dbReference type="GO" id="GO:0005634">
    <property type="term" value="C:nucleus"/>
    <property type="evidence" value="ECO:0007669"/>
    <property type="project" value="TreeGrafter"/>
</dbReference>
<dbReference type="OrthoDB" id="6050183at2759"/>
<dbReference type="GO" id="GO:0061630">
    <property type="term" value="F:ubiquitin protein ligase activity"/>
    <property type="evidence" value="ECO:0007669"/>
    <property type="project" value="TreeGrafter"/>
</dbReference>
<gene>
    <name evidence="3" type="ORF">DIATSA_LOCUS302</name>
</gene>
<dbReference type="GO" id="GO:0005886">
    <property type="term" value="C:plasma membrane"/>
    <property type="evidence" value="ECO:0007669"/>
    <property type="project" value="TreeGrafter"/>
</dbReference>
<accession>A0A9N9N0V7</accession>
<organism evidence="3 4">
    <name type="scientific">Diatraea saccharalis</name>
    <name type="common">sugarcane borer</name>
    <dbReference type="NCBI Taxonomy" id="40085"/>
    <lineage>
        <taxon>Eukaryota</taxon>
        <taxon>Metazoa</taxon>
        <taxon>Ecdysozoa</taxon>
        <taxon>Arthropoda</taxon>
        <taxon>Hexapoda</taxon>
        <taxon>Insecta</taxon>
        <taxon>Pterygota</taxon>
        <taxon>Neoptera</taxon>
        <taxon>Endopterygota</taxon>
        <taxon>Lepidoptera</taxon>
        <taxon>Glossata</taxon>
        <taxon>Ditrysia</taxon>
        <taxon>Pyraloidea</taxon>
        <taxon>Crambidae</taxon>
        <taxon>Crambinae</taxon>
        <taxon>Diatraea</taxon>
    </lineage>
</organism>
<protein>
    <recommendedName>
        <fullName evidence="2">PHR domain-containing protein</fullName>
    </recommendedName>
</protein>